<dbReference type="Proteomes" id="UP000440096">
    <property type="component" value="Unassembled WGS sequence"/>
</dbReference>
<dbReference type="Gene3D" id="3.40.190.10">
    <property type="entry name" value="Periplasmic binding protein-like II"/>
    <property type="match status" value="1"/>
</dbReference>
<comment type="caution">
    <text evidence="2">The sequence shown here is derived from an EMBL/GenBank/DDBJ whole genome shotgun (WGS) entry which is preliminary data.</text>
</comment>
<dbReference type="GO" id="GO:1904680">
    <property type="term" value="F:peptide transmembrane transporter activity"/>
    <property type="evidence" value="ECO:0007669"/>
    <property type="project" value="TreeGrafter"/>
</dbReference>
<dbReference type="InterPro" id="IPR000914">
    <property type="entry name" value="SBP_5_dom"/>
</dbReference>
<reference evidence="2 3" key="1">
    <citation type="submission" date="2019-11" db="EMBL/GenBank/DDBJ databases">
        <title>Draft genome of Amycolatopsis RM579.</title>
        <authorList>
            <person name="Duangmal K."/>
            <person name="Mingma R."/>
        </authorList>
    </citation>
    <scope>NUCLEOTIDE SEQUENCE [LARGE SCALE GENOMIC DNA]</scope>
    <source>
        <strain evidence="2 3">RM579</strain>
    </source>
</reference>
<dbReference type="EMBL" id="WMBA01000011">
    <property type="protein sequence ID" value="MTD54363.1"/>
    <property type="molecule type" value="Genomic_DNA"/>
</dbReference>
<keyword evidence="3" id="KW-1185">Reference proteome</keyword>
<feature type="domain" description="Solute-binding protein family 5" evidence="1">
    <location>
        <begin position="15"/>
        <end position="97"/>
    </location>
</feature>
<dbReference type="SUPFAM" id="SSF53850">
    <property type="entry name" value="Periplasmic binding protein-like II"/>
    <property type="match status" value="1"/>
</dbReference>
<dbReference type="OrthoDB" id="9796817at2"/>
<dbReference type="GO" id="GO:0015833">
    <property type="term" value="P:peptide transport"/>
    <property type="evidence" value="ECO:0007669"/>
    <property type="project" value="TreeGrafter"/>
</dbReference>
<evidence type="ECO:0000313" key="3">
    <source>
        <dbReference type="Proteomes" id="UP000440096"/>
    </source>
</evidence>
<dbReference type="RefSeq" id="WP_154756582.1">
    <property type="nucleotide sequence ID" value="NZ_WMBA01000011.1"/>
</dbReference>
<dbReference type="InterPro" id="IPR039424">
    <property type="entry name" value="SBP_5"/>
</dbReference>
<dbReference type="Pfam" id="PF00496">
    <property type="entry name" value="SBP_bac_5"/>
    <property type="match status" value="1"/>
</dbReference>
<protein>
    <recommendedName>
        <fullName evidence="1">Solute-binding protein family 5 domain-containing protein</fullName>
    </recommendedName>
</protein>
<evidence type="ECO:0000259" key="1">
    <source>
        <dbReference type="Pfam" id="PF00496"/>
    </source>
</evidence>
<gene>
    <name evidence="2" type="ORF">GKO32_10310</name>
</gene>
<name>A0A6N7YZK9_9PSEU</name>
<sequence>MDESLVRYKDDSSDLEGVLATSFESSPDAREWVFHLPDGVVFHDGEPFTASAARASFEYAKNSAGAFGDFLPSKAVYDDSDPHAVRVVLPAPFSDLAATCRFCASFPRS</sequence>
<proteinExistence type="predicted"/>
<organism evidence="2 3">
    <name type="scientific">Amycolatopsis pithecellobii</name>
    <dbReference type="NCBI Taxonomy" id="664692"/>
    <lineage>
        <taxon>Bacteria</taxon>
        <taxon>Bacillati</taxon>
        <taxon>Actinomycetota</taxon>
        <taxon>Actinomycetes</taxon>
        <taxon>Pseudonocardiales</taxon>
        <taxon>Pseudonocardiaceae</taxon>
        <taxon>Amycolatopsis</taxon>
    </lineage>
</organism>
<accession>A0A6N7YZK9</accession>
<dbReference type="PANTHER" id="PTHR30290">
    <property type="entry name" value="PERIPLASMIC BINDING COMPONENT OF ABC TRANSPORTER"/>
    <property type="match status" value="1"/>
</dbReference>
<dbReference type="AlphaFoldDB" id="A0A6N7YZK9"/>
<evidence type="ECO:0000313" key="2">
    <source>
        <dbReference type="EMBL" id="MTD54363.1"/>
    </source>
</evidence>